<dbReference type="Proteomes" id="UP000230859">
    <property type="component" value="Unassembled WGS sequence"/>
</dbReference>
<keyword evidence="1" id="KW-0732">Signal</keyword>
<comment type="caution">
    <text evidence="2">The sequence shown here is derived from an EMBL/GenBank/DDBJ whole genome shotgun (WGS) entry which is preliminary data.</text>
</comment>
<reference evidence="2 3" key="1">
    <citation type="submission" date="2017-09" db="EMBL/GenBank/DDBJ databases">
        <title>Depth-based differentiation of microbial function through sediment-hosted aquifers and enrichment of novel symbionts in the deep terrestrial subsurface.</title>
        <authorList>
            <person name="Probst A.J."/>
            <person name="Ladd B."/>
            <person name="Jarett J.K."/>
            <person name="Geller-Mcgrath D.E."/>
            <person name="Sieber C.M."/>
            <person name="Emerson J.B."/>
            <person name="Anantharaman K."/>
            <person name="Thomas B.C."/>
            <person name="Malmstrom R."/>
            <person name="Stieglmeier M."/>
            <person name="Klingl A."/>
            <person name="Woyke T."/>
            <person name="Ryan C.M."/>
            <person name="Banfield J.F."/>
        </authorList>
    </citation>
    <scope>NUCLEOTIDE SEQUENCE [LARGE SCALE GENOMIC DNA]</scope>
    <source>
        <strain evidence="2">CG11_big_fil_rev_8_21_14_0_20_45_26</strain>
    </source>
</reference>
<sequence>MKRNITLLMAVFAVVLLGTPAFIHAQADEQAQATENMQATEMVIADFDTGDKPNNIGGDFGSWDKDPADESQYCNMSFEPDDMFGDPAGYSIRLDYDVNSSNPAYNGFWMKLNNFDASGHNTINFGLKGDAAKGYTKRIKIELKDANGSSPYIVSGITDEWQQFSIPFEKFRRIKDWSALTEFVVVFDDINSVPKEGSVYFDNLTFSTE</sequence>
<name>A0A2H0LQ15_9BACT</name>
<evidence type="ECO:0000313" key="2">
    <source>
        <dbReference type="EMBL" id="PIQ85774.1"/>
    </source>
</evidence>
<dbReference type="EMBL" id="PCVY01000061">
    <property type="protein sequence ID" value="PIQ85774.1"/>
    <property type="molecule type" value="Genomic_DNA"/>
</dbReference>
<feature type="signal peptide" evidence="1">
    <location>
        <begin position="1"/>
        <end position="25"/>
    </location>
</feature>
<evidence type="ECO:0000256" key="1">
    <source>
        <dbReference type="SAM" id="SignalP"/>
    </source>
</evidence>
<dbReference type="SUPFAM" id="SSF49785">
    <property type="entry name" value="Galactose-binding domain-like"/>
    <property type="match status" value="1"/>
</dbReference>
<gene>
    <name evidence="2" type="ORF">COV74_07460</name>
</gene>
<accession>A0A2H0LQ15</accession>
<feature type="chain" id="PRO_5013755834" evidence="1">
    <location>
        <begin position="26"/>
        <end position="209"/>
    </location>
</feature>
<dbReference type="AlphaFoldDB" id="A0A2H0LQ15"/>
<proteinExistence type="predicted"/>
<organism evidence="2 3">
    <name type="scientific">Candidatus Abzuiibacterium crystallinum</name>
    <dbReference type="NCBI Taxonomy" id="1974748"/>
    <lineage>
        <taxon>Bacteria</taxon>
        <taxon>Pseudomonadati</taxon>
        <taxon>Candidatus Omnitrophota</taxon>
        <taxon>Candidatus Abzuiibacterium</taxon>
    </lineage>
</organism>
<protein>
    <submittedName>
        <fullName evidence="2">Uncharacterized protein</fullName>
    </submittedName>
</protein>
<evidence type="ECO:0000313" key="3">
    <source>
        <dbReference type="Proteomes" id="UP000230859"/>
    </source>
</evidence>
<dbReference type="Gene3D" id="2.60.120.430">
    <property type="entry name" value="Galactose-binding lectin"/>
    <property type="match status" value="1"/>
</dbReference>
<dbReference type="InterPro" id="IPR008979">
    <property type="entry name" value="Galactose-bd-like_sf"/>
</dbReference>